<keyword evidence="3" id="KW-1185">Reference proteome</keyword>
<proteinExistence type="predicted"/>
<comment type="caution">
    <text evidence="2">The sequence shown here is derived from an EMBL/GenBank/DDBJ whole genome shotgun (WGS) entry which is preliminary data.</text>
</comment>
<evidence type="ECO:0000313" key="3">
    <source>
        <dbReference type="Proteomes" id="UP001148838"/>
    </source>
</evidence>
<organism evidence="2 3">
    <name type="scientific">Periplaneta americana</name>
    <name type="common">American cockroach</name>
    <name type="synonym">Blatta americana</name>
    <dbReference type="NCBI Taxonomy" id="6978"/>
    <lineage>
        <taxon>Eukaryota</taxon>
        <taxon>Metazoa</taxon>
        <taxon>Ecdysozoa</taxon>
        <taxon>Arthropoda</taxon>
        <taxon>Hexapoda</taxon>
        <taxon>Insecta</taxon>
        <taxon>Pterygota</taxon>
        <taxon>Neoptera</taxon>
        <taxon>Polyneoptera</taxon>
        <taxon>Dictyoptera</taxon>
        <taxon>Blattodea</taxon>
        <taxon>Blattoidea</taxon>
        <taxon>Blattidae</taxon>
        <taxon>Blattinae</taxon>
        <taxon>Periplaneta</taxon>
    </lineage>
</organism>
<accession>A0ABQ8S713</accession>
<feature type="region of interest" description="Disordered" evidence="1">
    <location>
        <begin position="1"/>
        <end position="29"/>
    </location>
</feature>
<gene>
    <name evidence="2" type="ORF">ANN_21865</name>
</gene>
<dbReference type="Proteomes" id="UP001148838">
    <property type="component" value="Unassembled WGS sequence"/>
</dbReference>
<evidence type="ECO:0000256" key="1">
    <source>
        <dbReference type="SAM" id="MobiDB-lite"/>
    </source>
</evidence>
<protein>
    <submittedName>
        <fullName evidence="2">Uncharacterized protein</fullName>
    </submittedName>
</protein>
<sequence length="74" mass="8317">MAGLCEGGNEPPCSLKATGRQNVHDEERSGRPTIITDDLVELVRERIMENHCFTITELSSQFPQMSRSMHSKTL</sequence>
<name>A0ABQ8S713_PERAM</name>
<reference evidence="2 3" key="1">
    <citation type="journal article" date="2022" name="Allergy">
        <title>Genome assembly and annotation of Periplaneta americana reveal a comprehensive cockroach allergen profile.</title>
        <authorList>
            <person name="Wang L."/>
            <person name="Xiong Q."/>
            <person name="Saelim N."/>
            <person name="Wang L."/>
            <person name="Nong W."/>
            <person name="Wan A.T."/>
            <person name="Shi M."/>
            <person name="Liu X."/>
            <person name="Cao Q."/>
            <person name="Hui J.H.L."/>
            <person name="Sookrung N."/>
            <person name="Leung T.F."/>
            <person name="Tungtrongchitr A."/>
            <person name="Tsui S.K.W."/>
        </authorList>
    </citation>
    <scope>NUCLEOTIDE SEQUENCE [LARGE SCALE GENOMIC DNA]</scope>
    <source>
        <strain evidence="2">PWHHKU_190912</strain>
    </source>
</reference>
<evidence type="ECO:0000313" key="2">
    <source>
        <dbReference type="EMBL" id="KAJ4429664.1"/>
    </source>
</evidence>
<dbReference type="EMBL" id="JAJSOF020000033">
    <property type="protein sequence ID" value="KAJ4429664.1"/>
    <property type="molecule type" value="Genomic_DNA"/>
</dbReference>